<comment type="caution">
    <text evidence="2">The sequence shown here is derived from an EMBL/GenBank/DDBJ whole genome shotgun (WGS) entry which is preliminary data.</text>
</comment>
<keyword evidence="3" id="KW-1185">Reference proteome</keyword>
<reference evidence="2 3" key="1">
    <citation type="submission" date="2023-07" db="EMBL/GenBank/DDBJ databases">
        <title>Sorghum-associated microbial communities from plants grown in Nebraska, USA.</title>
        <authorList>
            <person name="Schachtman D."/>
        </authorList>
    </citation>
    <scope>NUCLEOTIDE SEQUENCE [LARGE SCALE GENOMIC DNA]</scope>
    <source>
        <strain evidence="2 3">DS1709</strain>
    </source>
</reference>
<organism evidence="2 3">
    <name type="scientific">Chryseobacterium geocarposphaerae</name>
    <dbReference type="NCBI Taxonomy" id="1416776"/>
    <lineage>
        <taxon>Bacteria</taxon>
        <taxon>Pseudomonadati</taxon>
        <taxon>Bacteroidota</taxon>
        <taxon>Flavobacteriia</taxon>
        <taxon>Flavobacteriales</taxon>
        <taxon>Weeksellaceae</taxon>
        <taxon>Chryseobacterium group</taxon>
        <taxon>Chryseobacterium</taxon>
    </lineage>
</organism>
<sequence length="64" mass="7170">MLAMTNINKNDRYPSPDRNGYPGTCVGELVGYGVGERWREEYEWIAGKATNKGLKKEGGSLMFI</sequence>
<feature type="region of interest" description="Disordered" evidence="1">
    <location>
        <begin position="1"/>
        <end position="20"/>
    </location>
</feature>
<accession>A0ABU1LBV9</accession>
<dbReference type="RefSeq" id="WP_147296994.1">
    <property type="nucleotide sequence ID" value="NZ_JAVDQS010000002.1"/>
</dbReference>
<dbReference type="Proteomes" id="UP001184853">
    <property type="component" value="Unassembled WGS sequence"/>
</dbReference>
<evidence type="ECO:0000313" key="3">
    <source>
        <dbReference type="Proteomes" id="UP001184853"/>
    </source>
</evidence>
<gene>
    <name evidence="2" type="ORF">J2781_001107</name>
</gene>
<evidence type="ECO:0000256" key="1">
    <source>
        <dbReference type="SAM" id="MobiDB-lite"/>
    </source>
</evidence>
<evidence type="ECO:0000313" key="2">
    <source>
        <dbReference type="EMBL" id="MDR6404192.1"/>
    </source>
</evidence>
<dbReference type="EMBL" id="JAVDQS010000002">
    <property type="protein sequence ID" value="MDR6404192.1"/>
    <property type="molecule type" value="Genomic_DNA"/>
</dbReference>
<proteinExistence type="predicted"/>
<protein>
    <submittedName>
        <fullName evidence="2">Uncharacterized protein</fullName>
    </submittedName>
</protein>
<name>A0ABU1LBV9_9FLAO</name>